<dbReference type="InterPro" id="IPR015943">
    <property type="entry name" value="WD40/YVTN_repeat-like_dom_sf"/>
</dbReference>
<feature type="repeat" description="WD" evidence="3">
    <location>
        <begin position="155"/>
        <end position="186"/>
    </location>
</feature>
<evidence type="ECO:0000256" key="1">
    <source>
        <dbReference type="ARBA" id="ARBA00022574"/>
    </source>
</evidence>
<dbReference type="Pfam" id="PF00400">
    <property type="entry name" value="WD40"/>
    <property type="match status" value="3"/>
</dbReference>
<dbReference type="SMART" id="SM00320">
    <property type="entry name" value="WD40"/>
    <property type="match status" value="6"/>
</dbReference>
<gene>
    <name evidence="5" type="ORF">ALAG00032_LOCUS5003</name>
</gene>
<evidence type="ECO:0008006" key="6">
    <source>
        <dbReference type="Google" id="ProtNLM"/>
    </source>
</evidence>
<protein>
    <recommendedName>
        <fullName evidence="6">Anaphase-promoting complex subunit 4 WD40 domain-containing protein</fullName>
    </recommendedName>
</protein>
<keyword evidence="2" id="KW-0677">Repeat</keyword>
<dbReference type="PANTHER" id="PTHR19857">
    <property type="entry name" value="MITOCHONDRIAL DIVISION PROTEIN 1-RELATED"/>
    <property type="match status" value="1"/>
</dbReference>
<dbReference type="PROSITE" id="PS50294">
    <property type="entry name" value="WD_REPEATS_REGION"/>
    <property type="match status" value="2"/>
</dbReference>
<proteinExistence type="predicted"/>
<keyword evidence="1 3" id="KW-0853">WD repeat</keyword>
<accession>A0A7S3JVG8</accession>
<dbReference type="PROSITE" id="PS50082">
    <property type="entry name" value="WD_REPEATS_2"/>
    <property type="match status" value="3"/>
</dbReference>
<dbReference type="InterPro" id="IPR001680">
    <property type="entry name" value="WD40_rpt"/>
</dbReference>
<evidence type="ECO:0000256" key="4">
    <source>
        <dbReference type="SAM" id="MobiDB-lite"/>
    </source>
</evidence>
<feature type="region of interest" description="Disordered" evidence="4">
    <location>
        <begin position="29"/>
        <end position="49"/>
    </location>
</feature>
<dbReference type="EMBL" id="HBIJ01007103">
    <property type="protein sequence ID" value="CAE0364262.1"/>
    <property type="molecule type" value="Transcribed_RNA"/>
</dbReference>
<reference evidence="5" key="1">
    <citation type="submission" date="2021-01" db="EMBL/GenBank/DDBJ databases">
        <authorList>
            <person name="Corre E."/>
            <person name="Pelletier E."/>
            <person name="Niang G."/>
            <person name="Scheremetjew M."/>
            <person name="Finn R."/>
            <person name="Kale V."/>
            <person name="Holt S."/>
            <person name="Cochrane G."/>
            <person name="Meng A."/>
            <person name="Brown T."/>
            <person name="Cohen L."/>
        </authorList>
    </citation>
    <scope>NUCLEOTIDE SEQUENCE</scope>
    <source>
        <strain evidence="5">CCMP1510</strain>
    </source>
</reference>
<sequence length="422" mass="45341">MTENIAQNLAEMEVDDDLLVDDDNEVLVEDEFDGELAPADDDDDDDVSDEEDEIRDLSALKLTAHTDSVYAVALGQSLDGRLLALTGGGDDLGRLTHVGNSCIELTGHGDSVSSVAFSHDGALCATGGYDGVVQIWETTGSLTKRIEGPGDVEWLRFHPRGDVILAGSGDGTVWLWQARTGECLRVFVGHEGAVSCGEFTSDGNGIVTGSADATVRSWAPKKGTCKHTFANLPGAIIQLAVKSITEPDIIAAALDAPKALLFHLKSKQIITNLDLPIAQDDTRIATFVALAPAISWAVVGDDAGALTLFDYSHGDPATIRHVWTFQDSPIVQAIWHPSQPRLTVATADGFIRHLDARVGGDPLYELSGHTDLLLALDVHWGPHDYAQSEVHTVLSAGDDRIPRIFRARFDQSTQHWVVLSSL</sequence>
<evidence type="ECO:0000313" key="5">
    <source>
        <dbReference type="EMBL" id="CAE0364262.1"/>
    </source>
</evidence>
<feature type="repeat" description="WD" evidence="3">
    <location>
        <begin position="105"/>
        <end position="137"/>
    </location>
</feature>
<dbReference type="Gene3D" id="2.130.10.10">
    <property type="entry name" value="YVTN repeat-like/Quinoprotein amine dehydrogenase"/>
    <property type="match status" value="1"/>
</dbReference>
<evidence type="ECO:0000256" key="3">
    <source>
        <dbReference type="PROSITE-ProRule" id="PRU00221"/>
    </source>
</evidence>
<dbReference type="AlphaFoldDB" id="A0A7S3JVG8"/>
<evidence type="ECO:0000256" key="2">
    <source>
        <dbReference type="ARBA" id="ARBA00022737"/>
    </source>
</evidence>
<dbReference type="InterPro" id="IPR051179">
    <property type="entry name" value="WD_repeat_multifunction"/>
</dbReference>
<organism evidence="5">
    <name type="scientific">Aureoumbra lagunensis</name>
    <dbReference type="NCBI Taxonomy" id="44058"/>
    <lineage>
        <taxon>Eukaryota</taxon>
        <taxon>Sar</taxon>
        <taxon>Stramenopiles</taxon>
        <taxon>Ochrophyta</taxon>
        <taxon>Pelagophyceae</taxon>
        <taxon>Pelagomonadales</taxon>
        <taxon>Aureoumbra</taxon>
    </lineage>
</organism>
<feature type="repeat" description="WD" evidence="3">
    <location>
        <begin position="187"/>
        <end position="228"/>
    </location>
</feature>
<name>A0A7S3JVG8_9STRA</name>
<dbReference type="InterPro" id="IPR036322">
    <property type="entry name" value="WD40_repeat_dom_sf"/>
</dbReference>
<dbReference type="PANTHER" id="PTHR19857:SF8">
    <property type="entry name" value="ANGIO-ASSOCIATED MIGRATORY CELL PROTEIN"/>
    <property type="match status" value="1"/>
</dbReference>
<dbReference type="SUPFAM" id="SSF50978">
    <property type="entry name" value="WD40 repeat-like"/>
    <property type="match status" value="1"/>
</dbReference>